<proteinExistence type="predicted"/>
<dbReference type="EMBL" id="AGNL01035434">
    <property type="protein sequence ID" value="EJK54695.1"/>
    <property type="molecule type" value="Genomic_DNA"/>
</dbReference>
<organism evidence="2 3">
    <name type="scientific">Thalassiosira oceanica</name>
    <name type="common">Marine diatom</name>
    <dbReference type="NCBI Taxonomy" id="159749"/>
    <lineage>
        <taxon>Eukaryota</taxon>
        <taxon>Sar</taxon>
        <taxon>Stramenopiles</taxon>
        <taxon>Ochrophyta</taxon>
        <taxon>Bacillariophyta</taxon>
        <taxon>Coscinodiscophyceae</taxon>
        <taxon>Thalassiosirophycidae</taxon>
        <taxon>Thalassiosirales</taxon>
        <taxon>Thalassiosiraceae</taxon>
        <taxon>Thalassiosira</taxon>
    </lineage>
</organism>
<gene>
    <name evidence="2" type="ORF">THAOC_25655</name>
</gene>
<evidence type="ECO:0000256" key="1">
    <source>
        <dbReference type="SAM" id="MobiDB-lite"/>
    </source>
</evidence>
<dbReference type="Proteomes" id="UP000266841">
    <property type="component" value="Unassembled WGS sequence"/>
</dbReference>
<sequence length="166" mass="17455">LLDDRQRVAQHPAHRPVIRLPRVLAVRPRDPAVDRVAGGPDDVLLGAHGRVPLASRAAAGRRRRRAGPEAPPVEGAGTRRAPDRRHVVVRHVRAADGAPGEVGVVLARDDLPLVVVPVEERGPLQGRATEEEPAGALGHARSSAGAETSYDGGSANPRPAALRLGH</sequence>
<evidence type="ECO:0000313" key="2">
    <source>
        <dbReference type="EMBL" id="EJK54695.1"/>
    </source>
</evidence>
<comment type="caution">
    <text evidence="2">The sequence shown here is derived from an EMBL/GenBank/DDBJ whole genome shotgun (WGS) entry which is preliminary data.</text>
</comment>
<name>K0RNU4_THAOC</name>
<keyword evidence="3" id="KW-1185">Reference proteome</keyword>
<feature type="non-terminal residue" evidence="2">
    <location>
        <position position="1"/>
    </location>
</feature>
<feature type="region of interest" description="Disordered" evidence="1">
    <location>
        <begin position="122"/>
        <end position="166"/>
    </location>
</feature>
<accession>K0RNU4</accession>
<protein>
    <submittedName>
        <fullName evidence="2">Uncharacterized protein</fullName>
    </submittedName>
</protein>
<feature type="region of interest" description="Disordered" evidence="1">
    <location>
        <begin position="56"/>
        <end position="85"/>
    </location>
</feature>
<dbReference type="AlphaFoldDB" id="K0RNU4"/>
<reference evidence="2 3" key="1">
    <citation type="journal article" date="2012" name="Genome Biol.">
        <title>Genome and low-iron response of an oceanic diatom adapted to chronic iron limitation.</title>
        <authorList>
            <person name="Lommer M."/>
            <person name="Specht M."/>
            <person name="Roy A.S."/>
            <person name="Kraemer L."/>
            <person name="Andreson R."/>
            <person name="Gutowska M.A."/>
            <person name="Wolf J."/>
            <person name="Bergner S.V."/>
            <person name="Schilhabel M.B."/>
            <person name="Klostermeier U.C."/>
            <person name="Beiko R.G."/>
            <person name="Rosenstiel P."/>
            <person name="Hippler M."/>
            <person name="Laroche J."/>
        </authorList>
    </citation>
    <scope>NUCLEOTIDE SEQUENCE [LARGE SCALE GENOMIC DNA]</scope>
    <source>
        <strain evidence="2 3">CCMP1005</strain>
    </source>
</reference>
<evidence type="ECO:0000313" key="3">
    <source>
        <dbReference type="Proteomes" id="UP000266841"/>
    </source>
</evidence>